<dbReference type="AlphaFoldDB" id="A0A6V7TQ70"/>
<evidence type="ECO:0000313" key="2">
    <source>
        <dbReference type="Proteomes" id="UP000580250"/>
    </source>
</evidence>
<proteinExistence type="predicted"/>
<sequence>MLSTSSAANRFGPEFLESKKALTRRRKASLFRSSSGQPDEHNLLADALYLPQSLHLSSSSDSKFFYNSFNNFFHLMSNRQCSSFVGKSCWR</sequence>
<comment type="caution">
    <text evidence="1">The sequence shown here is derived from an EMBL/GenBank/DDBJ whole genome shotgun (WGS) entry which is preliminary data.</text>
</comment>
<reference evidence="1 2" key="1">
    <citation type="submission" date="2020-08" db="EMBL/GenBank/DDBJ databases">
        <authorList>
            <person name="Koutsovoulos G."/>
            <person name="Danchin GJ E."/>
        </authorList>
    </citation>
    <scope>NUCLEOTIDE SEQUENCE [LARGE SCALE GENOMIC DNA]</scope>
</reference>
<evidence type="ECO:0000313" key="1">
    <source>
        <dbReference type="EMBL" id="CAD2130946.1"/>
    </source>
</evidence>
<dbReference type="Proteomes" id="UP000580250">
    <property type="component" value="Unassembled WGS sequence"/>
</dbReference>
<accession>A0A6V7TQ70</accession>
<gene>
    <name evidence="1" type="ORF">MENT_LOCUS3117</name>
</gene>
<name>A0A6V7TQ70_MELEN</name>
<organism evidence="1 2">
    <name type="scientific">Meloidogyne enterolobii</name>
    <name type="common">Root-knot nematode worm</name>
    <name type="synonym">Meloidogyne mayaguensis</name>
    <dbReference type="NCBI Taxonomy" id="390850"/>
    <lineage>
        <taxon>Eukaryota</taxon>
        <taxon>Metazoa</taxon>
        <taxon>Ecdysozoa</taxon>
        <taxon>Nematoda</taxon>
        <taxon>Chromadorea</taxon>
        <taxon>Rhabditida</taxon>
        <taxon>Tylenchina</taxon>
        <taxon>Tylenchomorpha</taxon>
        <taxon>Tylenchoidea</taxon>
        <taxon>Meloidogynidae</taxon>
        <taxon>Meloidogyninae</taxon>
        <taxon>Meloidogyne</taxon>
    </lineage>
</organism>
<protein>
    <submittedName>
        <fullName evidence="1">Uncharacterized protein</fullName>
    </submittedName>
</protein>
<dbReference type="EMBL" id="CAJEWN010000010">
    <property type="protein sequence ID" value="CAD2130946.1"/>
    <property type="molecule type" value="Genomic_DNA"/>
</dbReference>